<dbReference type="PANTHER" id="PTHR44019">
    <property type="entry name" value="WD REPEAT-CONTAINING PROTEIN 55"/>
    <property type="match status" value="1"/>
</dbReference>
<gene>
    <name evidence="3" type="ORF">SteCoe_4939</name>
</gene>
<dbReference type="Gene3D" id="2.130.10.10">
    <property type="entry name" value="YVTN repeat-like/Quinoprotein amine dehydrogenase"/>
    <property type="match status" value="2"/>
</dbReference>
<dbReference type="OrthoDB" id="10267436at2759"/>
<dbReference type="EMBL" id="MPUH01000064">
    <property type="protein sequence ID" value="OMJ92282.1"/>
    <property type="molecule type" value="Genomic_DNA"/>
</dbReference>
<sequence>MQGNTKCYCAYSAPSKILDGFCNSCFGRLGLDKDSRCQTPNPGLKPESLEDFIRLKSEISEKAYMQTIKVMNLLKSTSGPFLPERLHHKRSITSNKPDSIAYIIPEERTGIRKINHLHTESHPNAKAYNISKLGASKSQSNNLEISKIQSLDKSKLLSFKTIGSIHHDRVLSSKVTNIPISPINSARFPSISEYPEAICRKSEELPKYMSNEFIHVGHTNSVNSIALLQGRIFTAGHDYNIISWPRLDPKYQVNMAKINPHSIQRAHSRRINALETLGGRILISAGCQHKILIWSLSRDLELTSIIDSQEKNTNTLLATSQKTLISAGSEGIIKIWDIESRILSKYYPEHDKSVNAVVQINPSVFLSGSDDCTVKLCDLRTSKSLCTYMHNGSVTSLISWDDKSFFSASEKLRKWDLRSSYAVNVYKSDEISAMEKVKGKLVTGGKFLTVWEDDVPGIINTKNSRINCMKYNFLSDSLYLGCSDSSVIALKFSYC</sequence>
<dbReference type="SUPFAM" id="SSF50978">
    <property type="entry name" value="WD40 repeat-like"/>
    <property type="match status" value="1"/>
</dbReference>
<dbReference type="AlphaFoldDB" id="A0A1R2CTG2"/>
<organism evidence="3 4">
    <name type="scientific">Stentor coeruleus</name>
    <dbReference type="NCBI Taxonomy" id="5963"/>
    <lineage>
        <taxon>Eukaryota</taxon>
        <taxon>Sar</taxon>
        <taxon>Alveolata</taxon>
        <taxon>Ciliophora</taxon>
        <taxon>Postciliodesmatophora</taxon>
        <taxon>Heterotrichea</taxon>
        <taxon>Heterotrichida</taxon>
        <taxon>Stentoridae</taxon>
        <taxon>Stentor</taxon>
    </lineage>
</organism>
<dbReference type="InterPro" id="IPR036322">
    <property type="entry name" value="WD40_repeat_dom_sf"/>
</dbReference>
<dbReference type="InterPro" id="IPR050505">
    <property type="entry name" value="WDR55/POC1"/>
</dbReference>
<dbReference type="Proteomes" id="UP000187209">
    <property type="component" value="Unassembled WGS sequence"/>
</dbReference>
<dbReference type="InterPro" id="IPR001680">
    <property type="entry name" value="WD40_rpt"/>
</dbReference>
<keyword evidence="2" id="KW-0677">Repeat</keyword>
<comment type="caution">
    <text evidence="3">The sequence shown here is derived from an EMBL/GenBank/DDBJ whole genome shotgun (WGS) entry which is preliminary data.</text>
</comment>
<dbReference type="PANTHER" id="PTHR44019:SF8">
    <property type="entry name" value="POC1 CENTRIOLAR PROTEIN HOMOLOG"/>
    <property type="match status" value="1"/>
</dbReference>
<dbReference type="Pfam" id="PF00400">
    <property type="entry name" value="WD40"/>
    <property type="match status" value="1"/>
</dbReference>
<dbReference type="SMART" id="SM00320">
    <property type="entry name" value="WD40"/>
    <property type="match status" value="5"/>
</dbReference>
<name>A0A1R2CTG2_9CILI</name>
<protein>
    <submittedName>
        <fullName evidence="3">Uncharacterized protein</fullName>
    </submittedName>
</protein>
<dbReference type="InterPro" id="IPR015943">
    <property type="entry name" value="WD40/YVTN_repeat-like_dom_sf"/>
</dbReference>
<keyword evidence="4" id="KW-1185">Reference proteome</keyword>
<reference evidence="3 4" key="1">
    <citation type="submission" date="2016-11" db="EMBL/GenBank/DDBJ databases">
        <title>The macronuclear genome of Stentor coeruleus: a giant cell with tiny introns.</title>
        <authorList>
            <person name="Slabodnick M."/>
            <person name="Ruby J.G."/>
            <person name="Reiff S.B."/>
            <person name="Swart E.C."/>
            <person name="Gosai S."/>
            <person name="Prabakaran S."/>
            <person name="Witkowska E."/>
            <person name="Larue G.E."/>
            <person name="Fisher S."/>
            <person name="Freeman R.M."/>
            <person name="Gunawardena J."/>
            <person name="Chu W."/>
            <person name="Stover N.A."/>
            <person name="Gregory B.D."/>
            <person name="Nowacki M."/>
            <person name="Derisi J."/>
            <person name="Roy S.W."/>
            <person name="Marshall W.F."/>
            <person name="Sood P."/>
        </authorList>
    </citation>
    <scope>NUCLEOTIDE SEQUENCE [LARGE SCALE GENOMIC DNA]</scope>
    <source>
        <strain evidence="3">WM001</strain>
    </source>
</reference>
<accession>A0A1R2CTG2</accession>
<evidence type="ECO:0000313" key="3">
    <source>
        <dbReference type="EMBL" id="OMJ92282.1"/>
    </source>
</evidence>
<keyword evidence="1" id="KW-0853">WD repeat</keyword>
<evidence type="ECO:0000256" key="2">
    <source>
        <dbReference type="ARBA" id="ARBA00022737"/>
    </source>
</evidence>
<evidence type="ECO:0000313" key="4">
    <source>
        <dbReference type="Proteomes" id="UP000187209"/>
    </source>
</evidence>
<proteinExistence type="predicted"/>
<evidence type="ECO:0000256" key="1">
    <source>
        <dbReference type="ARBA" id="ARBA00022574"/>
    </source>
</evidence>